<accession>A0ABS1QJ43</accession>
<keyword evidence="3" id="KW-1185">Reference proteome</keyword>
<reference evidence="2 3" key="1">
    <citation type="submission" date="2020-12" db="EMBL/GenBank/DDBJ databases">
        <title>Chryseobacterium endoalhailicus sp. nov., isolated from seed of leguminous plant.</title>
        <authorList>
            <person name="Zhang X."/>
        </authorList>
    </citation>
    <scope>NUCLEOTIDE SEQUENCE [LARGE SCALE GENOMIC DNA]</scope>
    <source>
        <strain evidence="2 3">L7</strain>
    </source>
</reference>
<feature type="transmembrane region" description="Helical" evidence="1">
    <location>
        <begin position="48"/>
        <end position="68"/>
    </location>
</feature>
<comment type="caution">
    <text evidence="2">The sequence shown here is derived from an EMBL/GenBank/DDBJ whole genome shotgun (WGS) entry which is preliminary data.</text>
</comment>
<protein>
    <recommendedName>
        <fullName evidence="4">DUF4293 family protein</fullName>
    </recommendedName>
</protein>
<evidence type="ECO:0000256" key="1">
    <source>
        <dbReference type="SAM" id="Phobius"/>
    </source>
</evidence>
<feature type="transmembrane region" description="Helical" evidence="1">
    <location>
        <begin position="112"/>
        <end position="129"/>
    </location>
</feature>
<name>A0ABS1QJ43_9FLAO</name>
<keyword evidence="1" id="KW-0812">Transmembrane</keyword>
<dbReference type="RefSeq" id="WP_202093132.1">
    <property type="nucleotide sequence ID" value="NZ_JAELVM010000003.1"/>
</dbReference>
<feature type="transmembrane region" description="Helical" evidence="1">
    <location>
        <begin position="75"/>
        <end position="92"/>
    </location>
</feature>
<sequence>MKKEIFRSNILHIFSIVVNIIIIFFLTINFKEEYSHTIKNWNFQHVEFFYFFSIIVAVIINTLSLISLIFNMKKALLIIRLNLIMMIGFFLFKLSEVNLLNNQNSDIEREDFITFFLFILFFGVYFYIVERFKYKEFYDEIEEMGKHND</sequence>
<dbReference type="Proteomes" id="UP000661696">
    <property type="component" value="Unassembled WGS sequence"/>
</dbReference>
<keyword evidence="1" id="KW-0472">Membrane</keyword>
<feature type="transmembrane region" description="Helical" evidence="1">
    <location>
        <begin position="9"/>
        <end position="28"/>
    </location>
</feature>
<evidence type="ECO:0008006" key="4">
    <source>
        <dbReference type="Google" id="ProtNLM"/>
    </source>
</evidence>
<evidence type="ECO:0000313" key="3">
    <source>
        <dbReference type="Proteomes" id="UP000661696"/>
    </source>
</evidence>
<gene>
    <name evidence="2" type="ORF">JET18_17415</name>
</gene>
<evidence type="ECO:0000313" key="2">
    <source>
        <dbReference type="EMBL" id="MBL1222636.1"/>
    </source>
</evidence>
<keyword evidence="1" id="KW-1133">Transmembrane helix</keyword>
<proteinExistence type="predicted"/>
<organism evidence="2 3">
    <name type="scientific">Chryseobacterium endalhagicum</name>
    <dbReference type="NCBI Taxonomy" id="2797638"/>
    <lineage>
        <taxon>Bacteria</taxon>
        <taxon>Pseudomonadati</taxon>
        <taxon>Bacteroidota</taxon>
        <taxon>Flavobacteriia</taxon>
        <taxon>Flavobacteriales</taxon>
        <taxon>Weeksellaceae</taxon>
        <taxon>Chryseobacterium group</taxon>
        <taxon>Chryseobacterium</taxon>
    </lineage>
</organism>
<dbReference type="EMBL" id="JAELVM010000003">
    <property type="protein sequence ID" value="MBL1222636.1"/>
    <property type="molecule type" value="Genomic_DNA"/>
</dbReference>